<accession>A0AAV1AJE7</accession>
<evidence type="ECO:0000313" key="1">
    <source>
        <dbReference type="EMBL" id="CAI8609249.1"/>
    </source>
</evidence>
<sequence length="113" mass="12512">MFQRDDFSSPVSGLIVVLFSVLNFDLNSVNRYGYTYVHKDWLKEEYILTRRSRSNGTSSVILALVLAMEVPSSKPPMLKLLKEAIGEALISSSQVVEGFSVLADDLDDLGAPE</sequence>
<gene>
    <name evidence="1" type="ORF">VFH_IV123840</name>
</gene>
<reference evidence="1 2" key="1">
    <citation type="submission" date="2023-01" db="EMBL/GenBank/DDBJ databases">
        <authorList>
            <person name="Kreplak J."/>
        </authorList>
    </citation>
    <scope>NUCLEOTIDE SEQUENCE [LARGE SCALE GENOMIC DNA]</scope>
</reference>
<proteinExistence type="predicted"/>
<name>A0AAV1AJE7_VICFA</name>
<dbReference type="AlphaFoldDB" id="A0AAV1AJE7"/>
<keyword evidence="2" id="KW-1185">Reference proteome</keyword>
<dbReference type="Proteomes" id="UP001157006">
    <property type="component" value="Chromosome 4"/>
</dbReference>
<dbReference type="InterPro" id="IPR016024">
    <property type="entry name" value="ARM-type_fold"/>
</dbReference>
<protein>
    <submittedName>
        <fullName evidence="1">Uncharacterized protein</fullName>
    </submittedName>
</protein>
<organism evidence="1 2">
    <name type="scientific">Vicia faba</name>
    <name type="common">Broad bean</name>
    <name type="synonym">Faba vulgaris</name>
    <dbReference type="NCBI Taxonomy" id="3906"/>
    <lineage>
        <taxon>Eukaryota</taxon>
        <taxon>Viridiplantae</taxon>
        <taxon>Streptophyta</taxon>
        <taxon>Embryophyta</taxon>
        <taxon>Tracheophyta</taxon>
        <taxon>Spermatophyta</taxon>
        <taxon>Magnoliopsida</taxon>
        <taxon>eudicotyledons</taxon>
        <taxon>Gunneridae</taxon>
        <taxon>Pentapetalae</taxon>
        <taxon>rosids</taxon>
        <taxon>fabids</taxon>
        <taxon>Fabales</taxon>
        <taxon>Fabaceae</taxon>
        <taxon>Papilionoideae</taxon>
        <taxon>50 kb inversion clade</taxon>
        <taxon>NPAAA clade</taxon>
        <taxon>Hologalegina</taxon>
        <taxon>IRL clade</taxon>
        <taxon>Fabeae</taxon>
        <taxon>Vicia</taxon>
    </lineage>
</organism>
<dbReference type="EMBL" id="OX451739">
    <property type="protein sequence ID" value="CAI8609249.1"/>
    <property type="molecule type" value="Genomic_DNA"/>
</dbReference>
<evidence type="ECO:0000313" key="2">
    <source>
        <dbReference type="Proteomes" id="UP001157006"/>
    </source>
</evidence>
<dbReference type="SUPFAM" id="SSF48371">
    <property type="entry name" value="ARM repeat"/>
    <property type="match status" value="1"/>
</dbReference>